<dbReference type="RefSeq" id="WP_203779386.1">
    <property type="nucleotide sequence ID" value="NZ_BOMT01000041.1"/>
</dbReference>
<gene>
    <name evidence="1" type="ORF">SAMN05421541_10751</name>
</gene>
<name>A0A1I2GP85_9ACTN</name>
<protein>
    <recommendedName>
        <fullName evidence="3">SnoaL-like domain-containing protein</fullName>
    </recommendedName>
</protein>
<proteinExistence type="predicted"/>
<dbReference type="Gene3D" id="3.10.450.50">
    <property type="match status" value="1"/>
</dbReference>
<evidence type="ECO:0000313" key="1">
    <source>
        <dbReference type="EMBL" id="SFF19272.1"/>
    </source>
</evidence>
<dbReference type="AlphaFoldDB" id="A0A1I2GP85"/>
<dbReference type="SUPFAM" id="SSF54427">
    <property type="entry name" value="NTF2-like"/>
    <property type="match status" value="1"/>
</dbReference>
<evidence type="ECO:0000313" key="2">
    <source>
        <dbReference type="Proteomes" id="UP000199645"/>
    </source>
</evidence>
<sequence>MTTKSETLSDAVSAFAAQWFQYLDVHAPADDLASCLSTDDLTMVFPERTLRSVAEFRDWYRTVCGLYTDETHEIEYVTPAVVDDRIDVAVSVIWRATQTSDGSRLAMRARQTWRLSRTQSGPGLVITEYRVDELAAL</sequence>
<reference evidence="1 2" key="1">
    <citation type="submission" date="2016-10" db="EMBL/GenBank/DDBJ databases">
        <authorList>
            <person name="de Groot N.N."/>
        </authorList>
    </citation>
    <scope>NUCLEOTIDE SEQUENCE [LARGE SCALE GENOMIC DNA]</scope>
    <source>
        <strain evidence="1 2">DSM 43019</strain>
    </source>
</reference>
<dbReference type="STRING" id="35752.SAMN05421541_10751"/>
<organism evidence="1 2">
    <name type="scientific">Actinoplanes philippinensis</name>
    <dbReference type="NCBI Taxonomy" id="35752"/>
    <lineage>
        <taxon>Bacteria</taxon>
        <taxon>Bacillati</taxon>
        <taxon>Actinomycetota</taxon>
        <taxon>Actinomycetes</taxon>
        <taxon>Micromonosporales</taxon>
        <taxon>Micromonosporaceae</taxon>
        <taxon>Actinoplanes</taxon>
    </lineage>
</organism>
<evidence type="ECO:0008006" key="3">
    <source>
        <dbReference type="Google" id="ProtNLM"/>
    </source>
</evidence>
<accession>A0A1I2GP85</accession>
<dbReference type="EMBL" id="FONV01000007">
    <property type="protein sequence ID" value="SFF19272.1"/>
    <property type="molecule type" value="Genomic_DNA"/>
</dbReference>
<dbReference type="InterPro" id="IPR032710">
    <property type="entry name" value="NTF2-like_dom_sf"/>
</dbReference>
<dbReference type="Proteomes" id="UP000199645">
    <property type="component" value="Unassembled WGS sequence"/>
</dbReference>
<keyword evidence="2" id="KW-1185">Reference proteome</keyword>